<keyword evidence="10" id="KW-1185">Reference proteome</keyword>
<accession>A0A139XA39</accession>
<dbReference type="GO" id="GO:0006508">
    <property type="term" value="P:proteolysis"/>
    <property type="evidence" value="ECO:0007669"/>
    <property type="project" value="UniProtKB-KW"/>
</dbReference>
<evidence type="ECO:0000256" key="5">
    <source>
        <dbReference type="ARBA" id="ARBA00022801"/>
    </source>
</evidence>
<feature type="transmembrane region" description="Helical" evidence="8">
    <location>
        <begin position="151"/>
        <end position="172"/>
    </location>
</feature>
<dbReference type="GO" id="GO:0008233">
    <property type="term" value="F:peptidase activity"/>
    <property type="evidence" value="ECO:0007669"/>
    <property type="project" value="UniProtKB-KW"/>
</dbReference>
<dbReference type="InterPro" id="IPR026392">
    <property type="entry name" value="Exo/Archaeosortase_dom"/>
</dbReference>
<feature type="transmembrane region" description="Helical" evidence="8">
    <location>
        <begin position="41"/>
        <end position="58"/>
    </location>
</feature>
<keyword evidence="2" id="KW-1003">Cell membrane</keyword>
<evidence type="ECO:0000313" key="9">
    <source>
        <dbReference type="EMBL" id="KYC41549.1"/>
    </source>
</evidence>
<dbReference type="OrthoDB" id="461510at2"/>
<feature type="transmembrane region" description="Helical" evidence="8">
    <location>
        <begin position="70"/>
        <end position="89"/>
    </location>
</feature>
<protein>
    <submittedName>
        <fullName evidence="9">Cyanoexosortase A</fullName>
    </submittedName>
</protein>
<dbReference type="STRING" id="128403.WA1_15975"/>
<gene>
    <name evidence="9" type="ORF">WA1_15975</name>
</gene>
<dbReference type="EMBL" id="ANNX02000020">
    <property type="protein sequence ID" value="KYC41549.1"/>
    <property type="molecule type" value="Genomic_DNA"/>
</dbReference>
<dbReference type="NCBIfam" id="TIGR03763">
    <property type="entry name" value="cyanoexo_CrtA"/>
    <property type="match status" value="1"/>
</dbReference>
<keyword evidence="4 8" id="KW-0812">Transmembrane</keyword>
<name>A0A139XA39_9CYAN</name>
<sequence>MKATYSIAITQLKYPQFWLLAIGAGLIAIHLTATWKAGNSSLLGSSLLFWSAVSFLVWEKRYSLVLESEIFSSFFGLSLIGIVLIKSVALKSFGLFLFISPFICALGLALLASGFIGLKQYQKELLLLFFLDAPKILPSWLIDISPLTAKFAAFILWCTGADVTLSGVTIYLPTGSVEVLGGCSGMELIFHMLGLALLFLLMVSTLRQQKFLIPIVAGIVGFFVNGIRVVLMTVLVTKNNQAAFEYWHHGNGSLIFSIISVLIFGLFCWFFIGQTK</sequence>
<evidence type="ECO:0000256" key="6">
    <source>
        <dbReference type="ARBA" id="ARBA00022989"/>
    </source>
</evidence>
<evidence type="ECO:0000256" key="4">
    <source>
        <dbReference type="ARBA" id="ARBA00022692"/>
    </source>
</evidence>
<keyword evidence="3" id="KW-0645">Protease</keyword>
<feature type="transmembrane region" description="Helical" evidence="8">
    <location>
        <begin position="95"/>
        <end position="118"/>
    </location>
</feature>
<dbReference type="Proteomes" id="UP000076925">
    <property type="component" value="Unassembled WGS sequence"/>
</dbReference>
<proteinExistence type="predicted"/>
<dbReference type="InterPro" id="IPR019127">
    <property type="entry name" value="Exosortase"/>
</dbReference>
<comment type="subcellular location">
    <subcellularLocation>
        <location evidence="1">Cell membrane</location>
        <topology evidence="1">Multi-pass membrane protein</topology>
    </subcellularLocation>
</comment>
<reference evidence="9 10" key="1">
    <citation type="journal article" date="2013" name="Genome Biol. Evol.">
        <title>Genomes of Stigonematalean cyanobacteria (subsection V) and the evolution of oxygenic photosynthesis from prokaryotes to plastids.</title>
        <authorList>
            <person name="Dagan T."/>
            <person name="Roettger M."/>
            <person name="Stucken K."/>
            <person name="Landan G."/>
            <person name="Koch R."/>
            <person name="Major P."/>
            <person name="Gould S.B."/>
            <person name="Goremykin V.V."/>
            <person name="Rippka R."/>
            <person name="Tandeau de Marsac N."/>
            <person name="Gugger M."/>
            <person name="Lockhart P.J."/>
            <person name="Allen J.F."/>
            <person name="Brune I."/>
            <person name="Maus I."/>
            <person name="Puhler A."/>
            <person name="Martin W.F."/>
        </authorList>
    </citation>
    <scope>NUCLEOTIDE SEQUENCE [LARGE SCALE GENOMIC DNA]</scope>
    <source>
        <strain evidence="9 10">PCC 7110</strain>
    </source>
</reference>
<feature type="transmembrane region" description="Helical" evidence="8">
    <location>
        <begin position="254"/>
        <end position="272"/>
    </location>
</feature>
<feature type="transmembrane region" description="Helical" evidence="8">
    <location>
        <begin position="184"/>
        <end position="204"/>
    </location>
</feature>
<comment type="caution">
    <text evidence="9">The sequence shown here is derived from an EMBL/GenBank/DDBJ whole genome shotgun (WGS) entry which is preliminary data.</text>
</comment>
<keyword evidence="5" id="KW-0378">Hydrolase</keyword>
<feature type="transmembrane region" description="Helical" evidence="8">
    <location>
        <begin position="211"/>
        <end position="234"/>
    </location>
</feature>
<evidence type="ECO:0000256" key="2">
    <source>
        <dbReference type="ARBA" id="ARBA00022475"/>
    </source>
</evidence>
<dbReference type="GO" id="GO:0005886">
    <property type="term" value="C:plasma membrane"/>
    <property type="evidence" value="ECO:0007669"/>
    <property type="project" value="UniProtKB-SubCell"/>
</dbReference>
<evidence type="ECO:0000256" key="3">
    <source>
        <dbReference type="ARBA" id="ARBA00022670"/>
    </source>
</evidence>
<keyword evidence="6 8" id="KW-1133">Transmembrane helix</keyword>
<keyword evidence="7 8" id="KW-0472">Membrane</keyword>
<evidence type="ECO:0000313" key="10">
    <source>
        <dbReference type="Proteomes" id="UP000076925"/>
    </source>
</evidence>
<dbReference type="AlphaFoldDB" id="A0A139XA39"/>
<evidence type="ECO:0000256" key="1">
    <source>
        <dbReference type="ARBA" id="ARBA00004651"/>
    </source>
</evidence>
<dbReference type="Pfam" id="PF09721">
    <property type="entry name" value="Exosortase_EpsH"/>
    <property type="match status" value="1"/>
</dbReference>
<organism evidence="9 10">
    <name type="scientific">Scytonema hofmannii PCC 7110</name>
    <dbReference type="NCBI Taxonomy" id="128403"/>
    <lineage>
        <taxon>Bacteria</taxon>
        <taxon>Bacillati</taxon>
        <taxon>Cyanobacteriota</taxon>
        <taxon>Cyanophyceae</taxon>
        <taxon>Nostocales</taxon>
        <taxon>Scytonemataceae</taxon>
        <taxon>Scytonema</taxon>
    </lineage>
</organism>
<evidence type="ECO:0000256" key="7">
    <source>
        <dbReference type="ARBA" id="ARBA00023136"/>
    </source>
</evidence>
<dbReference type="InterPro" id="IPR022505">
    <property type="entry name" value="Exosortase_cyanobac"/>
</dbReference>
<feature type="transmembrane region" description="Helical" evidence="8">
    <location>
        <begin position="17"/>
        <end position="35"/>
    </location>
</feature>
<dbReference type="NCBIfam" id="TIGR04178">
    <property type="entry name" value="exo_archaeo"/>
    <property type="match status" value="1"/>
</dbReference>
<dbReference type="RefSeq" id="WP_017746433.1">
    <property type="nucleotide sequence ID" value="NZ_KQ976354.1"/>
</dbReference>
<evidence type="ECO:0000256" key="8">
    <source>
        <dbReference type="SAM" id="Phobius"/>
    </source>
</evidence>